<evidence type="ECO:0000313" key="4">
    <source>
        <dbReference type="EMBL" id="EIJ71649.1"/>
    </source>
</evidence>
<evidence type="ECO:0000256" key="2">
    <source>
        <dbReference type="ARBA" id="ARBA00022801"/>
    </source>
</evidence>
<dbReference type="SFLD" id="SFLDG01129">
    <property type="entry name" value="C1.5:_HAD__Beta-PGM__Phosphata"/>
    <property type="match status" value="1"/>
</dbReference>
<dbReference type="PANTHER" id="PTHR46470:SF4">
    <property type="entry name" value="5-AMINO-6-(5-PHOSPHO-D-RIBITYLAMINO)URACIL PHOSPHATASE YIGB"/>
    <property type="match status" value="1"/>
</dbReference>
<comment type="caution">
    <text evidence="4">The sequence shown here is derived from an EMBL/GenBank/DDBJ whole genome shotgun (WGS) entry which is preliminary data.</text>
</comment>
<gene>
    <name evidence="4" type="ORF">HMPREF1052_1905</name>
</gene>
<protein>
    <submittedName>
        <fullName evidence="4">HAD hydrolase, family IA, variant 1</fullName>
    </submittedName>
</protein>
<proteinExistence type="predicted"/>
<dbReference type="eggNOG" id="COG1011">
    <property type="taxonomic scope" value="Bacteria"/>
</dbReference>
<organism evidence="4 5">
    <name type="scientific">Pasteurella bettyae CCUG 2042</name>
    <dbReference type="NCBI Taxonomy" id="1095749"/>
    <lineage>
        <taxon>Bacteria</taxon>
        <taxon>Pseudomonadati</taxon>
        <taxon>Pseudomonadota</taxon>
        <taxon>Gammaproteobacteria</taxon>
        <taxon>Pasteurellales</taxon>
        <taxon>Pasteurellaceae</taxon>
        <taxon>Pasteurella</taxon>
    </lineage>
</organism>
<dbReference type="Gene3D" id="1.20.120.1600">
    <property type="match status" value="1"/>
</dbReference>
<dbReference type="OrthoDB" id="367448at2"/>
<dbReference type="InterPro" id="IPR051400">
    <property type="entry name" value="HAD-like_hydrolase"/>
</dbReference>
<comment type="cofactor">
    <cofactor evidence="1">
        <name>Mg(2+)</name>
        <dbReference type="ChEBI" id="CHEBI:18420"/>
    </cofactor>
</comment>
<dbReference type="Gene3D" id="3.40.50.1000">
    <property type="entry name" value="HAD superfamily/HAD-like"/>
    <property type="match status" value="1"/>
</dbReference>
<dbReference type="EMBL" id="AJSX01000006">
    <property type="protein sequence ID" value="EIJ71649.1"/>
    <property type="molecule type" value="Genomic_DNA"/>
</dbReference>
<dbReference type="GO" id="GO:0009231">
    <property type="term" value="P:riboflavin biosynthetic process"/>
    <property type="evidence" value="ECO:0007669"/>
    <property type="project" value="TreeGrafter"/>
</dbReference>
<evidence type="ECO:0000313" key="5">
    <source>
        <dbReference type="Proteomes" id="UP000006457"/>
    </source>
</evidence>
<dbReference type="SFLD" id="SFLDS00003">
    <property type="entry name" value="Haloacid_Dehalogenase"/>
    <property type="match status" value="1"/>
</dbReference>
<dbReference type="NCBIfam" id="TIGR01549">
    <property type="entry name" value="HAD-SF-IA-v1"/>
    <property type="match status" value="1"/>
</dbReference>
<dbReference type="PANTHER" id="PTHR46470">
    <property type="entry name" value="N-ACYLNEURAMINATE-9-PHOSPHATASE"/>
    <property type="match status" value="1"/>
</dbReference>
<dbReference type="Proteomes" id="UP000006457">
    <property type="component" value="Unassembled WGS sequence"/>
</dbReference>
<keyword evidence="2 4" id="KW-0378">Hydrolase</keyword>
<keyword evidence="5" id="KW-1185">Reference proteome</keyword>
<dbReference type="RefSeq" id="WP_005758721.1">
    <property type="nucleotide sequence ID" value="NZ_AJSX01000006.1"/>
</dbReference>
<dbReference type="InterPro" id="IPR036412">
    <property type="entry name" value="HAD-like_sf"/>
</dbReference>
<keyword evidence="3" id="KW-0460">Magnesium</keyword>
<dbReference type="Pfam" id="PF00702">
    <property type="entry name" value="Hydrolase"/>
    <property type="match status" value="1"/>
</dbReference>
<dbReference type="InterPro" id="IPR006439">
    <property type="entry name" value="HAD-SF_hydro_IA"/>
</dbReference>
<name>I3DIV6_9PAST</name>
<dbReference type="SUPFAM" id="SSF56784">
    <property type="entry name" value="HAD-like"/>
    <property type="match status" value="1"/>
</dbReference>
<dbReference type="InterPro" id="IPR023214">
    <property type="entry name" value="HAD_sf"/>
</dbReference>
<accession>I3DIV6</accession>
<reference evidence="4 5" key="1">
    <citation type="submission" date="2012-03" db="EMBL/GenBank/DDBJ databases">
        <authorList>
            <person name="Harkins D.M."/>
            <person name="Madupu R."/>
            <person name="Durkin A.S."/>
            <person name="Torralba M."/>
            <person name="Methe B."/>
            <person name="Sutton G.G."/>
            <person name="Nelson K.E."/>
        </authorList>
    </citation>
    <scope>NUCLEOTIDE SEQUENCE [LARGE SCALE GENOMIC DNA]</scope>
    <source>
        <strain evidence="4 5">CCUG 2042</strain>
    </source>
</reference>
<dbReference type="AlphaFoldDB" id="I3DIV6"/>
<evidence type="ECO:0000256" key="3">
    <source>
        <dbReference type="ARBA" id="ARBA00022842"/>
    </source>
</evidence>
<dbReference type="NCBIfam" id="TIGR01509">
    <property type="entry name" value="HAD-SF-IA-v3"/>
    <property type="match status" value="1"/>
</dbReference>
<dbReference type="GO" id="GO:0016787">
    <property type="term" value="F:hydrolase activity"/>
    <property type="evidence" value="ECO:0007669"/>
    <property type="project" value="UniProtKB-KW"/>
</dbReference>
<dbReference type="PATRIC" id="fig|1095749.3.peg.228"/>
<sequence>MKYYRTLYPFKVISFDLDDTLYDNSQVILGAEQRCVDVLHELSGIAELNRDYWNQWKEQIAKRLPLLMENVTEWRIQTINELLTHHKKSAVEIEKISNIAMENFFEWRHKMQVPQANLEALNQLKNYYKLAAITNGNVTPQRAGLNQFDLVLTGGVHGRAKPHQDLFHQAADYFKVQPNEILHVGDNLITDVQGAIQAGCQAAWINLSNQSLDQLVEASLFPTLEIFAVTDLLNLIHK</sequence>
<evidence type="ECO:0000256" key="1">
    <source>
        <dbReference type="ARBA" id="ARBA00001946"/>
    </source>
</evidence>